<reference evidence="1" key="2">
    <citation type="submission" date="2013-04" db="UniProtKB">
        <authorList>
            <consortium name="EnsemblPlants"/>
        </authorList>
    </citation>
    <scope>IDENTIFICATION</scope>
</reference>
<dbReference type="Proteomes" id="UP000006038">
    <property type="component" value="Chromosome 7"/>
</dbReference>
<dbReference type="Gramene" id="OB07G24600.1">
    <property type="protein sequence ID" value="OB07G24600.1"/>
    <property type="gene ID" value="OB07G24600"/>
</dbReference>
<organism evidence="1">
    <name type="scientific">Oryza brachyantha</name>
    <name type="common">malo sina</name>
    <dbReference type="NCBI Taxonomy" id="4533"/>
    <lineage>
        <taxon>Eukaryota</taxon>
        <taxon>Viridiplantae</taxon>
        <taxon>Streptophyta</taxon>
        <taxon>Embryophyta</taxon>
        <taxon>Tracheophyta</taxon>
        <taxon>Spermatophyta</taxon>
        <taxon>Magnoliopsida</taxon>
        <taxon>Liliopsida</taxon>
        <taxon>Poales</taxon>
        <taxon>Poaceae</taxon>
        <taxon>BOP clade</taxon>
        <taxon>Oryzoideae</taxon>
        <taxon>Oryzeae</taxon>
        <taxon>Oryzinae</taxon>
        <taxon>Oryza</taxon>
    </lineage>
</organism>
<protein>
    <submittedName>
        <fullName evidence="1">Uncharacterized protein</fullName>
    </submittedName>
</protein>
<sequence>SCTPANQIGIKLFFHSAYMYIYIHMQDEYMMMHAKSQAAACMHAKRLHESTKPTIN</sequence>
<proteinExistence type="predicted"/>
<dbReference type="HOGENOM" id="CLU_3020494_0_0_1"/>
<accession>J3MM28</accession>
<dbReference type="AlphaFoldDB" id="J3MM28"/>
<name>J3MM28_ORYBR</name>
<evidence type="ECO:0000313" key="2">
    <source>
        <dbReference type="Proteomes" id="UP000006038"/>
    </source>
</evidence>
<dbReference type="EnsemblPlants" id="OB07G24600.1">
    <property type="protein sequence ID" value="OB07G24600.1"/>
    <property type="gene ID" value="OB07G24600"/>
</dbReference>
<reference evidence="1" key="1">
    <citation type="journal article" date="2013" name="Nat. Commun.">
        <title>Whole-genome sequencing of Oryza brachyantha reveals mechanisms underlying Oryza genome evolution.</title>
        <authorList>
            <person name="Chen J."/>
            <person name="Huang Q."/>
            <person name="Gao D."/>
            <person name="Wang J."/>
            <person name="Lang Y."/>
            <person name="Liu T."/>
            <person name="Li B."/>
            <person name="Bai Z."/>
            <person name="Luis Goicoechea J."/>
            <person name="Liang C."/>
            <person name="Chen C."/>
            <person name="Zhang W."/>
            <person name="Sun S."/>
            <person name="Liao Y."/>
            <person name="Zhang X."/>
            <person name="Yang L."/>
            <person name="Song C."/>
            <person name="Wang M."/>
            <person name="Shi J."/>
            <person name="Liu G."/>
            <person name="Liu J."/>
            <person name="Zhou H."/>
            <person name="Zhou W."/>
            <person name="Yu Q."/>
            <person name="An N."/>
            <person name="Chen Y."/>
            <person name="Cai Q."/>
            <person name="Wang B."/>
            <person name="Liu B."/>
            <person name="Min J."/>
            <person name="Huang Y."/>
            <person name="Wu H."/>
            <person name="Li Z."/>
            <person name="Zhang Y."/>
            <person name="Yin Y."/>
            <person name="Song W."/>
            <person name="Jiang J."/>
            <person name="Jackson S.A."/>
            <person name="Wing R.A."/>
            <person name="Wang J."/>
            <person name="Chen M."/>
        </authorList>
    </citation>
    <scope>NUCLEOTIDE SEQUENCE [LARGE SCALE GENOMIC DNA]</scope>
    <source>
        <strain evidence="1">cv. IRGC 101232</strain>
    </source>
</reference>
<keyword evidence="2" id="KW-1185">Reference proteome</keyword>
<evidence type="ECO:0000313" key="1">
    <source>
        <dbReference type="EnsemblPlants" id="OB07G24600.1"/>
    </source>
</evidence>